<keyword evidence="3" id="KW-1185">Reference proteome</keyword>
<evidence type="ECO:0008006" key="4">
    <source>
        <dbReference type="Google" id="ProtNLM"/>
    </source>
</evidence>
<dbReference type="Gene3D" id="3.30.110.70">
    <property type="entry name" value="Hypothetical protein apc22750. Chain B"/>
    <property type="match status" value="3"/>
</dbReference>
<proteinExistence type="inferred from homology"/>
<evidence type="ECO:0000313" key="2">
    <source>
        <dbReference type="EMBL" id="RFA09474.1"/>
    </source>
</evidence>
<comment type="caution">
    <text evidence="2">The sequence shown here is derived from an EMBL/GenBank/DDBJ whole genome shotgun (WGS) entry which is preliminary data.</text>
</comment>
<comment type="similarity">
    <text evidence="1">Belongs to the UPF0145 family.</text>
</comment>
<evidence type="ECO:0000313" key="3">
    <source>
        <dbReference type="Proteomes" id="UP000256486"/>
    </source>
</evidence>
<dbReference type="Proteomes" id="UP000256486">
    <property type="component" value="Unassembled WGS sequence"/>
</dbReference>
<dbReference type="PANTHER" id="PTHR34068:SF2">
    <property type="entry name" value="UPF0145 PROTEIN SCO3412"/>
    <property type="match status" value="1"/>
</dbReference>
<dbReference type="InterPro" id="IPR002765">
    <property type="entry name" value="UPF0145_YbjQ-like"/>
</dbReference>
<organism evidence="2 3">
    <name type="scientific">Subtercola boreus</name>
    <dbReference type="NCBI Taxonomy" id="120213"/>
    <lineage>
        <taxon>Bacteria</taxon>
        <taxon>Bacillati</taxon>
        <taxon>Actinomycetota</taxon>
        <taxon>Actinomycetes</taxon>
        <taxon>Micrococcales</taxon>
        <taxon>Microbacteriaceae</taxon>
        <taxon>Subtercola</taxon>
    </lineage>
</organism>
<dbReference type="Pfam" id="PF01906">
    <property type="entry name" value="YbjQ_1"/>
    <property type="match status" value="3"/>
</dbReference>
<dbReference type="AlphaFoldDB" id="A0A3E0VHQ6"/>
<dbReference type="PANTHER" id="PTHR34068">
    <property type="entry name" value="UPF0145 PROTEIN YBJQ"/>
    <property type="match status" value="1"/>
</dbReference>
<accession>A0A3E0VHQ6</accession>
<dbReference type="SUPFAM" id="SSF117782">
    <property type="entry name" value="YbjQ-like"/>
    <property type="match status" value="3"/>
</dbReference>
<gene>
    <name evidence="2" type="ORF">B7R54_09710</name>
</gene>
<dbReference type="RefSeq" id="WP_116414860.1">
    <property type="nucleotide sequence ID" value="NZ_NBWZ01000001.1"/>
</dbReference>
<reference evidence="2 3" key="1">
    <citation type="submission" date="2017-04" db="EMBL/GenBank/DDBJ databases">
        <title>Comparative genome analysis of Subtercola boreus.</title>
        <authorList>
            <person name="Cho Y.-J."/>
            <person name="Cho A."/>
            <person name="Kim O.-S."/>
            <person name="Lee J.-I."/>
        </authorList>
    </citation>
    <scope>NUCLEOTIDE SEQUENCE [LARGE SCALE GENOMIC DNA]</scope>
    <source>
        <strain evidence="2 3">K300</strain>
    </source>
</reference>
<dbReference type="EMBL" id="NBWZ01000001">
    <property type="protein sequence ID" value="RFA09474.1"/>
    <property type="molecule type" value="Genomic_DNA"/>
</dbReference>
<dbReference type="InterPro" id="IPR035439">
    <property type="entry name" value="UPF0145_dom_sf"/>
</dbReference>
<name>A0A3E0VHQ6_9MICO</name>
<evidence type="ECO:0000256" key="1">
    <source>
        <dbReference type="ARBA" id="ARBA00010751"/>
    </source>
</evidence>
<dbReference type="OrthoDB" id="9796448at2"/>
<protein>
    <recommendedName>
        <fullName evidence="4">Heavy metal-binding domain-containing protein</fullName>
    </recommendedName>
</protein>
<sequence>MTDPGSTPLRKSVLSGLSGNEMYCVDLLGYHPGNLLVGNSVFSRGLLGSLSSGFRGMVGGEITAITNMITQGRHLSMQRLIAEMQQSQGHGATSVTTELIFHAQNIEFLSVASTVHQKEGVPSVAFTTSSDGQELFCQMDAGYQPVSFVMGNVAYSIGVGRGITGAFRQLAKGEVTEYSDLFSRTRNLALQRIVAEAQSVGANAVVGITTNILPFGGTAVQEMLMVGTASRHDMSDPALEAVGVVTSDLTAEEMWSLARIGYAPLKLVMGTSVYSLGFVGGITSAFKNFVKGEISELTQLIYGAREESLAKVQQQATAVGADDVIGIKTYVYDLGGGLIEFLAIGTAVKRSTVASTRSQQLPPQAIVRDRDTFFNSAEASYGVTLTRNQQ</sequence>